<dbReference type="EC" id="2.7.11.24" evidence="7"/>
<evidence type="ECO:0000256" key="2">
    <source>
        <dbReference type="ARBA" id="ARBA00022692"/>
    </source>
</evidence>
<name>A0A5K1K8D8_9APHY</name>
<feature type="region of interest" description="Disordered" evidence="5">
    <location>
        <begin position="188"/>
        <end position="224"/>
    </location>
</feature>
<protein>
    <submittedName>
        <fullName evidence="7">Mitogen-activated protein kinase HOG1 (MAP kinase HOG1) (EC)</fullName>
        <ecNumber evidence="7">2.7.11.24</ecNumber>
    </submittedName>
</protein>
<evidence type="ECO:0000256" key="4">
    <source>
        <dbReference type="ARBA" id="ARBA00023136"/>
    </source>
</evidence>
<feature type="compositionally biased region" description="Low complexity" evidence="5">
    <location>
        <begin position="194"/>
        <end position="215"/>
    </location>
</feature>
<keyword evidence="3 6" id="KW-1133">Transmembrane helix</keyword>
<evidence type="ECO:0000256" key="6">
    <source>
        <dbReference type="SAM" id="Phobius"/>
    </source>
</evidence>
<feature type="transmembrane region" description="Helical" evidence="6">
    <location>
        <begin position="74"/>
        <end position="97"/>
    </location>
</feature>
<feature type="transmembrane region" description="Helical" evidence="6">
    <location>
        <begin position="36"/>
        <end position="62"/>
    </location>
</feature>
<sequence length="224" mass="23392">MRFDKALIAGSLFLDLLSHSLVSLSPTDYGPYSGQALFVGATMLSGFGSGLIPAVNSLALCVTQSRGETDTGKMFAAFSLLQAIGQTVVGPVMFGIIYSKTVATFPKTIFIVAGSLVLASLVVLLLLRPDALVHPRRKGKRAGGSLSALEARVDSPRGRSRKNKDIRQPSLDFNGIQIPPELRAARGRLGGRSYGTTSSGSGSSLVCTSGSGSSSHHPVVSAER</sequence>
<evidence type="ECO:0000256" key="5">
    <source>
        <dbReference type="SAM" id="MobiDB-lite"/>
    </source>
</evidence>
<feature type="compositionally biased region" description="Basic and acidic residues" evidence="5">
    <location>
        <begin position="151"/>
        <end position="167"/>
    </location>
</feature>
<keyword evidence="4 6" id="KW-0472">Membrane</keyword>
<feature type="transmembrane region" description="Helical" evidence="6">
    <location>
        <begin position="109"/>
        <end position="127"/>
    </location>
</feature>
<dbReference type="AlphaFoldDB" id="A0A5K1K8D8"/>
<evidence type="ECO:0000256" key="3">
    <source>
        <dbReference type="ARBA" id="ARBA00022989"/>
    </source>
</evidence>
<dbReference type="GO" id="GO:0004707">
    <property type="term" value="F:MAP kinase activity"/>
    <property type="evidence" value="ECO:0007669"/>
    <property type="project" value="UniProtKB-EC"/>
</dbReference>
<dbReference type="Gene3D" id="1.20.1250.20">
    <property type="entry name" value="MFS general substrate transporter like domains"/>
    <property type="match status" value="1"/>
</dbReference>
<dbReference type="PANTHER" id="PTHR23507:SF1">
    <property type="entry name" value="FI18259P1-RELATED"/>
    <property type="match status" value="1"/>
</dbReference>
<keyword evidence="7" id="KW-0808">Transferase</keyword>
<comment type="subcellular location">
    <subcellularLocation>
        <location evidence="1">Membrane</location>
        <topology evidence="1">Multi-pass membrane protein</topology>
    </subcellularLocation>
</comment>
<dbReference type="SUPFAM" id="SSF103473">
    <property type="entry name" value="MFS general substrate transporter"/>
    <property type="match status" value="1"/>
</dbReference>
<proteinExistence type="predicted"/>
<dbReference type="InterPro" id="IPR036259">
    <property type="entry name" value="MFS_trans_sf"/>
</dbReference>
<organism evidence="7">
    <name type="scientific">Ganoderma boninense</name>
    <dbReference type="NCBI Taxonomy" id="34458"/>
    <lineage>
        <taxon>Eukaryota</taxon>
        <taxon>Fungi</taxon>
        <taxon>Dikarya</taxon>
        <taxon>Basidiomycota</taxon>
        <taxon>Agaricomycotina</taxon>
        <taxon>Agaricomycetes</taxon>
        <taxon>Polyporales</taxon>
        <taxon>Polyporaceae</taxon>
        <taxon>Ganoderma</taxon>
    </lineage>
</organism>
<dbReference type="GO" id="GO:0016020">
    <property type="term" value="C:membrane"/>
    <property type="evidence" value="ECO:0007669"/>
    <property type="project" value="UniProtKB-SubCell"/>
</dbReference>
<dbReference type="PANTHER" id="PTHR23507">
    <property type="entry name" value="ZGC:174356"/>
    <property type="match status" value="1"/>
</dbReference>
<keyword evidence="2 6" id="KW-0812">Transmembrane</keyword>
<feature type="region of interest" description="Disordered" evidence="5">
    <location>
        <begin position="136"/>
        <end position="174"/>
    </location>
</feature>
<keyword evidence="7" id="KW-0418">Kinase</keyword>
<gene>
    <name evidence="7" type="primary">Q875L0</name>
</gene>
<evidence type="ECO:0000256" key="1">
    <source>
        <dbReference type="ARBA" id="ARBA00004141"/>
    </source>
</evidence>
<reference evidence="7" key="1">
    <citation type="submission" date="2019-10" db="EMBL/GenBank/DDBJ databases">
        <authorList>
            <person name="Nor Muhammad N."/>
        </authorList>
    </citation>
    <scope>NUCLEOTIDE SEQUENCE</scope>
</reference>
<evidence type="ECO:0000313" key="7">
    <source>
        <dbReference type="EMBL" id="VWP02597.1"/>
    </source>
</evidence>
<dbReference type="GO" id="GO:0022857">
    <property type="term" value="F:transmembrane transporter activity"/>
    <property type="evidence" value="ECO:0007669"/>
    <property type="project" value="TreeGrafter"/>
</dbReference>
<accession>A0A5K1K8D8</accession>
<dbReference type="EMBL" id="LR730344">
    <property type="protein sequence ID" value="VWP02597.1"/>
    <property type="molecule type" value="Genomic_DNA"/>
</dbReference>